<keyword evidence="3" id="KW-0862">Zinc</keyword>
<evidence type="ECO:0000256" key="4">
    <source>
        <dbReference type="PROSITE-ProRule" id="PRU00175"/>
    </source>
</evidence>
<dbReference type="InParanoid" id="A0A2G5DK12"/>
<dbReference type="AlphaFoldDB" id="A0A2G5DK12"/>
<keyword evidence="1" id="KW-0479">Metal-binding</keyword>
<evidence type="ECO:0000256" key="3">
    <source>
        <dbReference type="ARBA" id="ARBA00022833"/>
    </source>
</evidence>
<feature type="region of interest" description="Disordered" evidence="5">
    <location>
        <begin position="433"/>
        <end position="511"/>
    </location>
</feature>
<dbReference type="PROSITE" id="PS50089">
    <property type="entry name" value="ZF_RING_2"/>
    <property type="match status" value="1"/>
</dbReference>
<dbReference type="InterPro" id="IPR051834">
    <property type="entry name" value="RING_finger_E3_ligase"/>
</dbReference>
<dbReference type="FunCoup" id="A0A2G5DK12">
    <property type="interactions" value="1322"/>
</dbReference>
<organism evidence="7 8">
    <name type="scientific">Aquilegia coerulea</name>
    <name type="common">Rocky mountain columbine</name>
    <dbReference type="NCBI Taxonomy" id="218851"/>
    <lineage>
        <taxon>Eukaryota</taxon>
        <taxon>Viridiplantae</taxon>
        <taxon>Streptophyta</taxon>
        <taxon>Embryophyta</taxon>
        <taxon>Tracheophyta</taxon>
        <taxon>Spermatophyta</taxon>
        <taxon>Magnoliopsida</taxon>
        <taxon>Ranunculales</taxon>
        <taxon>Ranunculaceae</taxon>
        <taxon>Thalictroideae</taxon>
        <taxon>Aquilegia</taxon>
    </lineage>
</organism>
<dbReference type="EMBL" id="KZ305035">
    <property type="protein sequence ID" value="PIA43855.1"/>
    <property type="molecule type" value="Genomic_DNA"/>
</dbReference>
<dbReference type="FunFam" id="3.30.40.10:FF:000594">
    <property type="entry name" value="RING/U-box superfamily protein"/>
    <property type="match status" value="1"/>
</dbReference>
<evidence type="ECO:0000259" key="6">
    <source>
        <dbReference type="PROSITE" id="PS50089"/>
    </source>
</evidence>
<dbReference type="InterPro" id="IPR013083">
    <property type="entry name" value="Znf_RING/FYVE/PHD"/>
</dbReference>
<dbReference type="GO" id="GO:0006511">
    <property type="term" value="P:ubiquitin-dependent protein catabolic process"/>
    <property type="evidence" value="ECO:0007669"/>
    <property type="project" value="TreeGrafter"/>
</dbReference>
<dbReference type="CDD" id="cd16454">
    <property type="entry name" value="RING-H2_PA-TM-RING"/>
    <property type="match status" value="1"/>
</dbReference>
<reference evidence="7 8" key="1">
    <citation type="submission" date="2017-09" db="EMBL/GenBank/DDBJ databases">
        <title>WGS assembly of Aquilegia coerulea Goldsmith.</title>
        <authorList>
            <person name="Hodges S."/>
            <person name="Kramer E."/>
            <person name="Nordborg M."/>
            <person name="Tomkins J."/>
            <person name="Borevitz J."/>
            <person name="Derieg N."/>
            <person name="Yan J."/>
            <person name="Mihaltcheva S."/>
            <person name="Hayes R.D."/>
            <person name="Rokhsar D."/>
        </authorList>
    </citation>
    <scope>NUCLEOTIDE SEQUENCE [LARGE SCALE GENOMIC DNA]</scope>
    <source>
        <strain evidence="8">cv. Goldsmith</strain>
    </source>
</reference>
<dbReference type="InterPro" id="IPR001841">
    <property type="entry name" value="Znf_RING"/>
</dbReference>
<dbReference type="PANTHER" id="PTHR45931">
    <property type="entry name" value="SI:CH211-59O9.10"/>
    <property type="match status" value="1"/>
</dbReference>
<feature type="domain" description="RING-type" evidence="6">
    <location>
        <begin position="745"/>
        <end position="786"/>
    </location>
</feature>
<keyword evidence="2 4" id="KW-0863">Zinc-finger</keyword>
<feature type="compositionally biased region" description="Polar residues" evidence="5">
    <location>
        <begin position="469"/>
        <end position="482"/>
    </location>
</feature>
<dbReference type="SUPFAM" id="SSF57850">
    <property type="entry name" value="RING/U-box"/>
    <property type="match status" value="1"/>
</dbReference>
<evidence type="ECO:0000313" key="7">
    <source>
        <dbReference type="EMBL" id="PIA43855.1"/>
    </source>
</evidence>
<dbReference type="PANTHER" id="PTHR45931:SF25">
    <property type="entry name" value="E3 UBIQUITIN-PROTEIN LIGASE RLIM-LIKE ISOFORM X1"/>
    <property type="match status" value="1"/>
</dbReference>
<dbReference type="GO" id="GO:0008270">
    <property type="term" value="F:zinc ion binding"/>
    <property type="evidence" value="ECO:0007669"/>
    <property type="project" value="UniProtKB-KW"/>
</dbReference>
<protein>
    <recommendedName>
        <fullName evidence="6">RING-type domain-containing protein</fullName>
    </recommendedName>
</protein>
<feature type="region of interest" description="Disordered" evidence="5">
    <location>
        <begin position="294"/>
        <end position="339"/>
    </location>
</feature>
<proteinExistence type="predicted"/>
<dbReference type="InterPro" id="IPR011016">
    <property type="entry name" value="Znf_RING-CH"/>
</dbReference>
<evidence type="ECO:0000313" key="8">
    <source>
        <dbReference type="Proteomes" id="UP000230069"/>
    </source>
</evidence>
<dbReference type="Gene3D" id="3.30.40.10">
    <property type="entry name" value="Zinc/RING finger domain, C3HC4 (zinc finger)"/>
    <property type="match status" value="1"/>
</dbReference>
<dbReference type="Proteomes" id="UP000230069">
    <property type="component" value="Unassembled WGS sequence"/>
</dbReference>
<sequence>MAPPSPDLSLCVNSTSRLLSFLDLNNDHHQSNMEEIDIDLIMVPDTPDRMPTQKINSGSNNVEEPCSSSVVGNSGISNLLDKGIRNRVRDHGKVNIDSANNRRLFPRSRGEIGTHGEIPPNNCPVINLGDSPSVSKNARLMKRMMSEKVSSQPRFKELITLSNDRAKVDGDTSSIAELLADGNRMQGKNKEKWNDLNSSTNMPSKNLCTGGRNLRKATLLQGNMNSDFDHGFYRSSSVGVDNGNGIPLRSDSKQNTEQFMSKSLPAVTLPRSSVHRRLVRNGCISPHNIAKAKCPAESPVKNSADPKQDDMVSVVSSSGPPPSQIHIVSPTSAENNTDRVKGKGIMEECSAETYVNGSHASNRISLKPTEEVNVADNDSGGAFRTSEGMGGWRSTRNRTNTTSLAFSDGIQHLSETNDGGVQSHEISDRVSFQHGGTTQAFTFRPETDKESGRHFGASKLGRKQRKRGSASSNSGECSTSNFEDSELAFLGSSGDPSNARSTRSRHNRNQVNMCPIIEIDEMPLEAQHGGSQHTTEMTNDDSDARARQLEADEMLARELQEQFFNESHGVGSGEIDVNIAWSLQQEEDEQRSASFRRQHVHPRDASMSHLYRQHHTEALPNSLIRSTSRATRGRGRAPTSARVGRLRDRFPGNSRTISSRERSVHFHPNIDIETRIHILETLEAAVGATHSRMPNNFFQRDFNENDYEMLLALDENNHQHVGANPTLINNLPQFVLQNENLEEDCAICLETPRIGDTIRNLPCLHKFHKDCIDPWLRRKTSCPVCKSGIT</sequence>
<keyword evidence="8" id="KW-1185">Reference proteome</keyword>
<evidence type="ECO:0000256" key="1">
    <source>
        <dbReference type="ARBA" id="ARBA00022723"/>
    </source>
</evidence>
<dbReference type="SMART" id="SM00184">
    <property type="entry name" value="RING"/>
    <property type="match status" value="1"/>
</dbReference>
<dbReference type="Pfam" id="PF13639">
    <property type="entry name" value="zf-RING_2"/>
    <property type="match status" value="1"/>
</dbReference>
<dbReference type="GO" id="GO:0061630">
    <property type="term" value="F:ubiquitin protein ligase activity"/>
    <property type="evidence" value="ECO:0007669"/>
    <property type="project" value="TreeGrafter"/>
</dbReference>
<gene>
    <name evidence="7" type="ORF">AQUCO_01800118v1</name>
</gene>
<dbReference type="STRING" id="218851.A0A2G5DK12"/>
<accession>A0A2G5DK12</accession>
<name>A0A2G5DK12_AQUCA</name>
<dbReference type="GO" id="GO:0005634">
    <property type="term" value="C:nucleus"/>
    <property type="evidence" value="ECO:0007669"/>
    <property type="project" value="TreeGrafter"/>
</dbReference>
<feature type="region of interest" description="Disordered" evidence="5">
    <location>
        <begin position="373"/>
        <end position="399"/>
    </location>
</feature>
<dbReference type="SMART" id="SM00744">
    <property type="entry name" value="RINGv"/>
    <property type="match status" value="1"/>
</dbReference>
<evidence type="ECO:0000256" key="2">
    <source>
        <dbReference type="ARBA" id="ARBA00022771"/>
    </source>
</evidence>
<evidence type="ECO:0000256" key="5">
    <source>
        <dbReference type="SAM" id="MobiDB-lite"/>
    </source>
</evidence>
<dbReference type="OrthoDB" id="8062037at2759"/>